<dbReference type="InterPro" id="IPR036291">
    <property type="entry name" value="NAD(P)-bd_dom_sf"/>
</dbReference>
<evidence type="ECO:0000313" key="3">
    <source>
        <dbReference type="EMBL" id="GEU79300.1"/>
    </source>
</evidence>
<dbReference type="EMBL" id="BKCJ010007843">
    <property type="protein sequence ID" value="GEU79300.1"/>
    <property type="molecule type" value="Genomic_DNA"/>
</dbReference>
<dbReference type="PANTHER" id="PTHR43238">
    <property type="entry name" value="GDP-L-FUCOSE SYNTHASE"/>
    <property type="match status" value="1"/>
</dbReference>
<comment type="caution">
    <text evidence="3">The sequence shown here is derived from an EMBL/GenBank/DDBJ whole genome shotgun (WGS) entry which is preliminary data.</text>
</comment>
<dbReference type="PANTHER" id="PTHR43238:SF1">
    <property type="entry name" value="GDP-L-FUCOSE SYNTHASE"/>
    <property type="match status" value="1"/>
</dbReference>
<feature type="region of interest" description="Disordered" evidence="1">
    <location>
        <begin position="70"/>
        <end position="90"/>
    </location>
</feature>
<accession>A0A6L2MZJ4</accession>
<evidence type="ECO:0000256" key="1">
    <source>
        <dbReference type="SAM" id="MobiDB-lite"/>
    </source>
</evidence>
<dbReference type="SUPFAM" id="SSF51735">
    <property type="entry name" value="NAD(P)-binding Rossmann-fold domains"/>
    <property type="match status" value="1"/>
</dbReference>
<dbReference type="GO" id="GO:0050577">
    <property type="term" value="F:GDP-L-fucose synthase activity"/>
    <property type="evidence" value="ECO:0007669"/>
    <property type="project" value="TreeGrafter"/>
</dbReference>
<protein>
    <submittedName>
        <fullName evidence="3">Putative GDP-L-fucose synthase 2</fullName>
    </submittedName>
</protein>
<dbReference type="InterPro" id="IPR001509">
    <property type="entry name" value="Epimerase_deHydtase"/>
</dbReference>
<dbReference type="Gene3D" id="3.40.50.720">
    <property type="entry name" value="NAD(P)-binding Rossmann-like Domain"/>
    <property type="match status" value="1"/>
</dbReference>
<feature type="domain" description="NAD-dependent epimerase/dehydratase" evidence="2">
    <location>
        <begin position="448"/>
        <end position="601"/>
    </location>
</feature>
<organism evidence="3">
    <name type="scientific">Tanacetum cinerariifolium</name>
    <name type="common">Dalmatian daisy</name>
    <name type="synonym">Chrysanthemum cinerariifolium</name>
    <dbReference type="NCBI Taxonomy" id="118510"/>
    <lineage>
        <taxon>Eukaryota</taxon>
        <taxon>Viridiplantae</taxon>
        <taxon>Streptophyta</taxon>
        <taxon>Embryophyta</taxon>
        <taxon>Tracheophyta</taxon>
        <taxon>Spermatophyta</taxon>
        <taxon>Magnoliopsida</taxon>
        <taxon>eudicotyledons</taxon>
        <taxon>Gunneridae</taxon>
        <taxon>Pentapetalae</taxon>
        <taxon>asterids</taxon>
        <taxon>campanulids</taxon>
        <taxon>Asterales</taxon>
        <taxon>Asteraceae</taxon>
        <taxon>Asteroideae</taxon>
        <taxon>Anthemideae</taxon>
        <taxon>Anthemidinae</taxon>
        <taxon>Tanacetum</taxon>
    </lineage>
</organism>
<evidence type="ECO:0000259" key="2">
    <source>
        <dbReference type="Pfam" id="PF01370"/>
    </source>
</evidence>
<dbReference type="AlphaFoldDB" id="A0A6L2MZJ4"/>
<name>A0A6L2MZJ4_TANCI</name>
<feature type="compositionally biased region" description="Basic and acidic residues" evidence="1">
    <location>
        <begin position="70"/>
        <end position="83"/>
    </location>
</feature>
<gene>
    <name evidence="3" type="ORF">Tci_051278</name>
</gene>
<reference evidence="3" key="1">
    <citation type="journal article" date="2019" name="Sci. Rep.">
        <title>Draft genome of Tanacetum cinerariifolium, the natural source of mosquito coil.</title>
        <authorList>
            <person name="Yamashiro T."/>
            <person name="Shiraishi A."/>
            <person name="Satake H."/>
            <person name="Nakayama K."/>
        </authorList>
    </citation>
    <scope>NUCLEOTIDE SEQUENCE</scope>
</reference>
<dbReference type="Gene3D" id="3.90.25.10">
    <property type="entry name" value="UDP-galactose 4-epimerase, domain 1"/>
    <property type="match status" value="1"/>
</dbReference>
<dbReference type="Pfam" id="PF01370">
    <property type="entry name" value="Epimerase"/>
    <property type="match status" value="1"/>
</dbReference>
<proteinExistence type="predicted"/>
<sequence>MNDKHQIWWDVDGDESKVTRVVEGVDCDGDGDGVVASVDDVVNGKCPDDSPGAVRRLLGPWIVLPTKKNWLEEDPRPEPRDPPSDGQSPSLMLQTNLDLQHEVVVVASSGGTASCMYCITYESIFSGTCALSRCLREFATIRRIKLIRGDEEGVGVVLIVDGDDVGVTLGAATVTNGTCSSGLVAITTESCRKGEFHIRPIAVGTVWRRLVSKISSVLIGHSLDGYFDDLQFGVGVSGGGEAILHTVNHLIEGRGDDVGNTPYGHAKGCSKASYLDDGTIIGDTLVVGKEDPRSKLAGVFPPIIARPLHGVKLLGRPASVDFNFSSELVMKRVAKIIVLMDTFAKINDLQCELLLCRACTGISKLYFAMRTCSPQVFEMAEHFFDAAHRYALERIVTASGHGMLACRLSCFDNLTNLPRSLLPNTAALLDRLLYFACRTSDTPTSSFVHTELDLTNQAAVKTFFLLKSRVILAAAKVGGIHANSTYHADFITVNLQTQTNVIDYAYRYGVKKLIFLGSCIYPKHAPQPIRESALLTGPLEPTNEWYAVAKIDGIKMCQAYTIQYKWDAISAMPTNLNGPNDNFHPKNSHVLSALIRRFHEAS</sequence>